<reference evidence="5 6" key="1">
    <citation type="submission" date="2023-08" db="EMBL/GenBank/DDBJ databases">
        <title>Oxalobacteraceae gen .nov., isolated from river sludge outside the plant.</title>
        <authorList>
            <person name="Zhao S.Y."/>
        </authorList>
    </citation>
    <scope>NUCLEOTIDE SEQUENCE [LARGE SCALE GENOMIC DNA]</scope>
    <source>
        <strain evidence="5 6">R-40</strain>
    </source>
</reference>
<dbReference type="InterPro" id="IPR000160">
    <property type="entry name" value="GGDEF_dom"/>
</dbReference>
<feature type="coiled-coil region" evidence="2">
    <location>
        <begin position="125"/>
        <end position="184"/>
    </location>
</feature>
<dbReference type="PANTHER" id="PTHR46663:SF2">
    <property type="entry name" value="GGDEF DOMAIN-CONTAINING PROTEIN"/>
    <property type="match status" value="1"/>
</dbReference>
<keyword evidence="5" id="KW-0808">Transferase</keyword>
<evidence type="ECO:0000259" key="4">
    <source>
        <dbReference type="PROSITE" id="PS50887"/>
    </source>
</evidence>
<dbReference type="CDD" id="cd01949">
    <property type="entry name" value="GGDEF"/>
    <property type="match status" value="1"/>
</dbReference>
<sequence length="349" mass="38590">MIIPKVLIVNDNRNSLAAYKSILADDPHTAAYEVLTAESGEEALRLVLKHELAVVLLDVNMPTLNGFATAEIIHSNPRLASLPIIFLTAHVADELNRLRGYEKGAVDYIFTPVVPAILKAKVAVFATLAKEKMELKQQKDELAKLNRELQLQRVRDLETINADLKRENAALKRENAACREAERTALESSLQDPLTGLINRKAMIEQVDQAIAYCARYHQHFALLLLDLNNFKGISQAFGRDIGDEVLVQVAERISDTIREVDTVARLGGDEFVALLIRIGTHAEASQVAEKIAQAIAQPLDTSVQQLQISVSIVIAIYPHDGKTSQELLAHCDSAMHQAKNKIVKKDFA</sequence>
<keyword evidence="5" id="KW-0548">Nucleotidyltransferase</keyword>
<feature type="domain" description="GGDEF" evidence="4">
    <location>
        <begin position="219"/>
        <end position="349"/>
    </location>
</feature>
<evidence type="ECO:0000259" key="3">
    <source>
        <dbReference type="PROSITE" id="PS50110"/>
    </source>
</evidence>
<dbReference type="RefSeq" id="WP_338438207.1">
    <property type="nucleotide sequence ID" value="NZ_JAUYVH010000017.1"/>
</dbReference>
<dbReference type="GO" id="GO:0052621">
    <property type="term" value="F:diguanylate cyclase activity"/>
    <property type="evidence" value="ECO:0007669"/>
    <property type="project" value="UniProtKB-EC"/>
</dbReference>
<organism evidence="5 6">
    <name type="scientific">Keguizhuia sedimenti</name>
    <dbReference type="NCBI Taxonomy" id="3064264"/>
    <lineage>
        <taxon>Bacteria</taxon>
        <taxon>Pseudomonadati</taxon>
        <taxon>Pseudomonadota</taxon>
        <taxon>Betaproteobacteria</taxon>
        <taxon>Burkholderiales</taxon>
        <taxon>Oxalobacteraceae</taxon>
        <taxon>Keguizhuia</taxon>
    </lineage>
</organism>
<comment type="caution">
    <text evidence="5">The sequence shown here is derived from an EMBL/GenBank/DDBJ whole genome shotgun (WGS) entry which is preliminary data.</text>
</comment>
<dbReference type="NCBIfam" id="TIGR00254">
    <property type="entry name" value="GGDEF"/>
    <property type="match status" value="1"/>
</dbReference>
<dbReference type="InterPro" id="IPR052163">
    <property type="entry name" value="DGC-Regulatory_Protein"/>
</dbReference>
<keyword evidence="1" id="KW-0597">Phosphoprotein</keyword>
<proteinExistence type="predicted"/>
<dbReference type="PANTHER" id="PTHR46663">
    <property type="entry name" value="DIGUANYLATE CYCLASE DGCT-RELATED"/>
    <property type="match status" value="1"/>
</dbReference>
<dbReference type="Proteomes" id="UP001225596">
    <property type="component" value="Unassembled WGS sequence"/>
</dbReference>
<protein>
    <submittedName>
        <fullName evidence="5">Diguanylate cyclase</fullName>
        <ecNumber evidence="5">2.7.7.65</ecNumber>
    </submittedName>
</protein>
<dbReference type="SUPFAM" id="SSF55073">
    <property type="entry name" value="Nucleotide cyclase"/>
    <property type="match status" value="1"/>
</dbReference>
<dbReference type="Gene3D" id="3.30.70.270">
    <property type="match status" value="1"/>
</dbReference>
<name>A0ABU1BT44_9BURK</name>
<dbReference type="PROSITE" id="PS50110">
    <property type="entry name" value="RESPONSE_REGULATORY"/>
    <property type="match status" value="1"/>
</dbReference>
<keyword evidence="6" id="KW-1185">Reference proteome</keyword>
<keyword evidence="2" id="KW-0175">Coiled coil</keyword>
<dbReference type="Gene3D" id="3.40.50.2300">
    <property type="match status" value="1"/>
</dbReference>
<dbReference type="SMART" id="SM00267">
    <property type="entry name" value="GGDEF"/>
    <property type="match status" value="1"/>
</dbReference>
<dbReference type="InterPro" id="IPR029787">
    <property type="entry name" value="Nucleotide_cyclase"/>
</dbReference>
<evidence type="ECO:0000256" key="2">
    <source>
        <dbReference type="SAM" id="Coils"/>
    </source>
</evidence>
<feature type="domain" description="Response regulatory" evidence="3">
    <location>
        <begin position="5"/>
        <end position="126"/>
    </location>
</feature>
<evidence type="ECO:0000313" key="6">
    <source>
        <dbReference type="Proteomes" id="UP001225596"/>
    </source>
</evidence>
<dbReference type="SMART" id="SM00448">
    <property type="entry name" value="REC"/>
    <property type="match status" value="1"/>
</dbReference>
<feature type="modified residue" description="4-aspartylphosphate" evidence="1">
    <location>
        <position position="58"/>
    </location>
</feature>
<dbReference type="EC" id="2.7.7.65" evidence="5"/>
<dbReference type="PROSITE" id="PS50887">
    <property type="entry name" value="GGDEF"/>
    <property type="match status" value="1"/>
</dbReference>
<dbReference type="EMBL" id="JAUYVH010000017">
    <property type="protein sequence ID" value="MDQ9172196.1"/>
    <property type="molecule type" value="Genomic_DNA"/>
</dbReference>
<dbReference type="SUPFAM" id="SSF52172">
    <property type="entry name" value="CheY-like"/>
    <property type="match status" value="1"/>
</dbReference>
<dbReference type="Pfam" id="PF00072">
    <property type="entry name" value="Response_reg"/>
    <property type="match status" value="1"/>
</dbReference>
<dbReference type="Pfam" id="PF00990">
    <property type="entry name" value="GGDEF"/>
    <property type="match status" value="1"/>
</dbReference>
<dbReference type="InterPro" id="IPR043128">
    <property type="entry name" value="Rev_trsase/Diguanyl_cyclase"/>
</dbReference>
<evidence type="ECO:0000256" key="1">
    <source>
        <dbReference type="PROSITE-ProRule" id="PRU00169"/>
    </source>
</evidence>
<accession>A0ABU1BT44</accession>
<gene>
    <name evidence="5" type="ORF">Q8A64_17430</name>
</gene>
<dbReference type="InterPro" id="IPR011006">
    <property type="entry name" value="CheY-like_superfamily"/>
</dbReference>
<dbReference type="InterPro" id="IPR001789">
    <property type="entry name" value="Sig_transdc_resp-reg_receiver"/>
</dbReference>
<dbReference type="CDD" id="cd14686">
    <property type="entry name" value="bZIP"/>
    <property type="match status" value="1"/>
</dbReference>
<evidence type="ECO:0000313" key="5">
    <source>
        <dbReference type="EMBL" id="MDQ9172196.1"/>
    </source>
</evidence>